<protein>
    <recommendedName>
        <fullName evidence="4">Bacterial Ig domain-containing protein</fullName>
    </recommendedName>
</protein>
<accession>A0A175RMH9</accession>
<reference evidence="2 3" key="1">
    <citation type="journal article" date="2016" name="Front. Microbiol.">
        <title>Genomic Resource of Rice Seed Associated Bacteria.</title>
        <authorList>
            <person name="Midha S."/>
            <person name="Bansal K."/>
            <person name="Sharma S."/>
            <person name="Kumar N."/>
            <person name="Patil P.P."/>
            <person name="Chaudhry V."/>
            <person name="Patil P.B."/>
        </authorList>
    </citation>
    <scope>NUCLEOTIDE SEQUENCE [LARGE SCALE GENOMIC DNA]</scope>
    <source>
        <strain evidence="2 3">NS184</strain>
    </source>
</reference>
<dbReference type="Proteomes" id="UP000078252">
    <property type="component" value="Unassembled WGS sequence"/>
</dbReference>
<feature type="chain" id="PRO_5008042011" description="Bacterial Ig domain-containing protein" evidence="1">
    <location>
        <begin position="28"/>
        <end position="137"/>
    </location>
</feature>
<dbReference type="AlphaFoldDB" id="A0A175RMH9"/>
<evidence type="ECO:0008006" key="4">
    <source>
        <dbReference type="Google" id="ProtNLM"/>
    </source>
</evidence>
<dbReference type="EMBL" id="LDQC01000064">
    <property type="protein sequence ID" value="KTR04558.1"/>
    <property type="molecule type" value="Genomic_DNA"/>
</dbReference>
<dbReference type="RefSeq" id="WP_058726301.1">
    <property type="nucleotide sequence ID" value="NZ_LDQC01000064.1"/>
</dbReference>
<comment type="caution">
    <text evidence="2">The sequence shown here is derived from an EMBL/GenBank/DDBJ whole genome shotgun (WGS) entry which is preliminary data.</text>
</comment>
<organism evidence="2 3">
    <name type="scientific">Curtobacterium luteum</name>
    <dbReference type="NCBI Taxonomy" id="33881"/>
    <lineage>
        <taxon>Bacteria</taxon>
        <taxon>Bacillati</taxon>
        <taxon>Actinomycetota</taxon>
        <taxon>Actinomycetes</taxon>
        <taxon>Micrococcales</taxon>
        <taxon>Microbacteriaceae</taxon>
        <taxon>Curtobacterium</taxon>
    </lineage>
</organism>
<gene>
    <name evidence="2" type="ORF">NS184_11800</name>
</gene>
<proteinExistence type="predicted"/>
<name>A0A175RMH9_9MICO</name>
<evidence type="ECO:0000313" key="2">
    <source>
        <dbReference type="EMBL" id="KTR04558.1"/>
    </source>
</evidence>
<keyword evidence="1" id="KW-0732">Signal</keyword>
<dbReference type="OrthoDB" id="56116at2"/>
<sequence length="137" mass="13971">MRRTLASAVLGAVALGTIAIGTAPAQAAETSSLPWETPASTVDPSAAPQIDTILTPLNGSGTPEFLGENVAAGARVEVTYAGHTSVVTATEAGFFAAAVPGGRFVAGQDRVTAVQLHDGQRSATGTYTIDDRFLPRF</sequence>
<evidence type="ECO:0000256" key="1">
    <source>
        <dbReference type="SAM" id="SignalP"/>
    </source>
</evidence>
<dbReference type="PATRIC" id="fig|33881.3.peg.2757"/>
<feature type="signal peptide" evidence="1">
    <location>
        <begin position="1"/>
        <end position="27"/>
    </location>
</feature>
<evidence type="ECO:0000313" key="3">
    <source>
        <dbReference type="Proteomes" id="UP000078252"/>
    </source>
</evidence>
<dbReference type="STRING" id="33881.NS184_11800"/>